<dbReference type="InterPro" id="IPR003439">
    <property type="entry name" value="ABC_transporter-like_ATP-bd"/>
</dbReference>
<dbReference type="PROSITE" id="PS00211">
    <property type="entry name" value="ABC_TRANSPORTER_1"/>
    <property type="match status" value="1"/>
</dbReference>
<dbReference type="PROSITE" id="PS50893">
    <property type="entry name" value="ABC_TRANSPORTER_2"/>
    <property type="match status" value="1"/>
</dbReference>
<evidence type="ECO:0000259" key="6">
    <source>
        <dbReference type="PROSITE" id="PS50893"/>
    </source>
</evidence>
<keyword evidence="4" id="KW-0067">ATP-binding</keyword>
<comment type="caution">
    <text evidence="7">The sequence shown here is derived from an EMBL/GenBank/DDBJ whole genome shotgun (WGS) entry which is preliminary data.</text>
</comment>
<reference evidence="7 8" key="1">
    <citation type="submission" date="2017-08" db="EMBL/GenBank/DDBJ databases">
        <title>Infants hospitalized years apart are colonized by the same room-sourced microbial strains.</title>
        <authorList>
            <person name="Brooks B."/>
            <person name="Olm M.R."/>
            <person name="Firek B.A."/>
            <person name="Baker R."/>
            <person name="Thomas B.C."/>
            <person name="Morowitz M.J."/>
            <person name="Banfield J.F."/>
        </authorList>
    </citation>
    <scope>NUCLEOTIDE SEQUENCE [LARGE SCALE GENOMIC DNA]</scope>
    <source>
        <strain evidence="7">S2_005_001_R2_27</strain>
    </source>
</reference>
<organism evidence="7 8">
    <name type="scientific">Ancylobacter novellus</name>
    <name type="common">Thiobacillus novellus</name>
    <dbReference type="NCBI Taxonomy" id="921"/>
    <lineage>
        <taxon>Bacteria</taxon>
        <taxon>Pseudomonadati</taxon>
        <taxon>Pseudomonadota</taxon>
        <taxon>Alphaproteobacteria</taxon>
        <taxon>Hyphomicrobiales</taxon>
        <taxon>Xanthobacteraceae</taxon>
        <taxon>Ancylobacter</taxon>
    </lineage>
</organism>
<dbReference type="InterPro" id="IPR003593">
    <property type="entry name" value="AAA+_ATPase"/>
</dbReference>
<comment type="similarity">
    <text evidence="1">Belongs to the ABC transporter superfamily.</text>
</comment>
<dbReference type="Gene3D" id="3.40.50.300">
    <property type="entry name" value="P-loop containing nucleotide triphosphate hydrolases"/>
    <property type="match status" value="1"/>
</dbReference>
<dbReference type="InterPro" id="IPR017871">
    <property type="entry name" value="ABC_transporter-like_CS"/>
</dbReference>
<dbReference type="Pfam" id="PF02405">
    <property type="entry name" value="MlaE"/>
    <property type="match status" value="1"/>
</dbReference>
<dbReference type="InterPro" id="IPR050166">
    <property type="entry name" value="ABC_transporter_ATP-bind"/>
</dbReference>
<dbReference type="InterPro" id="IPR030802">
    <property type="entry name" value="Permease_MalE"/>
</dbReference>
<dbReference type="PANTHER" id="PTHR42788">
    <property type="entry name" value="TAURINE IMPORT ATP-BINDING PROTEIN-RELATED"/>
    <property type="match status" value="1"/>
</dbReference>
<feature type="domain" description="ABC transporter" evidence="6">
    <location>
        <begin position="6"/>
        <end position="240"/>
    </location>
</feature>
<dbReference type="GO" id="GO:0016887">
    <property type="term" value="F:ATP hydrolysis activity"/>
    <property type="evidence" value="ECO:0007669"/>
    <property type="project" value="InterPro"/>
</dbReference>
<sequence>MSDAAVRVSGLTITTPTGVDLVRDANFEVGARELVLIIGPSGSGKTSVINTLCGLIDERDGAWQVAGRLAYGEREVDLSTSRSDMCGLVFQGNALFDDLSAGENVRIAADHAPEQARAYDTGPITALLADIRPEQPIASCSGGQKQRVAIARTLIAGHPILILDEPNSGLDIISSRRLAGLIKDICTERGTPVLIAAHHVDDLLPLADKVLLLDTSTRSIRQVPANIGAIERAMMGLDLEDEGVLAAAERSAVPPHASAWDGVMRAGHPLRWFFRYFAEYFWVLCASPFMLAYLGLGGAILGFVSMWFGFNYHAFGGYLKSILHDETLAGIGFVQTTISVPLIASILVVARNSAVICADLGNRTLSSQLPAMRNLGIPGLRYVVVSILVANTLSLALLTVAAMATASWAALLTWEVFFPDQPVEFWRENYFRRLIEAGPALYAQFGWVAAKIALSSVLGSGAAILIGLRPKMSVVSINNAIAKAIVIGVSLTLLSHAFFAIMQFWR</sequence>
<feature type="transmembrane region" description="Helical" evidence="5">
    <location>
        <begin position="280"/>
        <end position="308"/>
    </location>
</feature>
<protein>
    <submittedName>
        <fullName evidence="7">ABC transporter</fullName>
    </submittedName>
</protein>
<dbReference type="SUPFAM" id="SSF52540">
    <property type="entry name" value="P-loop containing nucleoside triphosphate hydrolases"/>
    <property type="match status" value="1"/>
</dbReference>
<evidence type="ECO:0000256" key="3">
    <source>
        <dbReference type="ARBA" id="ARBA00022741"/>
    </source>
</evidence>
<feature type="transmembrane region" description="Helical" evidence="5">
    <location>
        <begin position="445"/>
        <end position="468"/>
    </location>
</feature>
<evidence type="ECO:0000313" key="7">
    <source>
        <dbReference type="EMBL" id="PZQ83719.1"/>
    </source>
</evidence>
<dbReference type="Proteomes" id="UP000248887">
    <property type="component" value="Unassembled WGS sequence"/>
</dbReference>
<feature type="transmembrane region" description="Helical" evidence="5">
    <location>
        <begin position="382"/>
        <end position="411"/>
    </location>
</feature>
<evidence type="ECO:0000256" key="2">
    <source>
        <dbReference type="ARBA" id="ARBA00022448"/>
    </source>
</evidence>
<dbReference type="CDD" id="cd03225">
    <property type="entry name" value="ABC_cobalt_CbiO_domain1"/>
    <property type="match status" value="1"/>
</dbReference>
<accession>A0A2W5R4W4</accession>
<dbReference type="InterPro" id="IPR027417">
    <property type="entry name" value="P-loop_NTPase"/>
</dbReference>
<dbReference type="AlphaFoldDB" id="A0A2W5R4W4"/>
<gene>
    <name evidence="7" type="ORF">DI549_07635</name>
</gene>
<evidence type="ECO:0000313" key="8">
    <source>
        <dbReference type="Proteomes" id="UP000248887"/>
    </source>
</evidence>
<keyword evidence="5" id="KW-0472">Membrane</keyword>
<evidence type="ECO:0000256" key="1">
    <source>
        <dbReference type="ARBA" id="ARBA00005417"/>
    </source>
</evidence>
<dbReference type="GO" id="GO:0005524">
    <property type="term" value="F:ATP binding"/>
    <property type="evidence" value="ECO:0007669"/>
    <property type="project" value="UniProtKB-KW"/>
</dbReference>
<dbReference type="GO" id="GO:0043190">
    <property type="term" value="C:ATP-binding cassette (ABC) transporter complex"/>
    <property type="evidence" value="ECO:0007669"/>
    <property type="project" value="InterPro"/>
</dbReference>
<dbReference type="InterPro" id="IPR015856">
    <property type="entry name" value="ABC_transpr_CbiO/EcfA_su"/>
</dbReference>
<dbReference type="PANTHER" id="PTHR42788:SF13">
    <property type="entry name" value="ALIPHATIC SULFONATES IMPORT ATP-BINDING PROTEIN SSUB"/>
    <property type="match status" value="1"/>
</dbReference>
<dbReference type="GO" id="GO:0055085">
    <property type="term" value="P:transmembrane transport"/>
    <property type="evidence" value="ECO:0007669"/>
    <property type="project" value="InterPro"/>
</dbReference>
<keyword evidence="3" id="KW-0547">Nucleotide-binding</keyword>
<keyword evidence="5" id="KW-1133">Transmembrane helix</keyword>
<feature type="transmembrane region" description="Helical" evidence="5">
    <location>
        <begin position="480"/>
        <end position="505"/>
    </location>
</feature>
<feature type="transmembrane region" description="Helical" evidence="5">
    <location>
        <begin position="328"/>
        <end position="350"/>
    </location>
</feature>
<dbReference type="Pfam" id="PF00005">
    <property type="entry name" value="ABC_tran"/>
    <property type="match status" value="1"/>
</dbReference>
<proteinExistence type="inferred from homology"/>
<dbReference type="SMART" id="SM00382">
    <property type="entry name" value="AAA"/>
    <property type="match status" value="1"/>
</dbReference>
<keyword evidence="5" id="KW-0812">Transmembrane</keyword>
<keyword evidence="2" id="KW-0813">Transport</keyword>
<evidence type="ECO:0000256" key="4">
    <source>
        <dbReference type="ARBA" id="ARBA00022840"/>
    </source>
</evidence>
<dbReference type="EMBL" id="QFQD01000017">
    <property type="protein sequence ID" value="PZQ83719.1"/>
    <property type="molecule type" value="Genomic_DNA"/>
</dbReference>
<evidence type="ECO:0000256" key="5">
    <source>
        <dbReference type="SAM" id="Phobius"/>
    </source>
</evidence>
<name>A0A2W5R4W4_ANCNO</name>